<feature type="region of interest" description="Disordered" evidence="1">
    <location>
        <begin position="1"/>
        <end position="307"/>
    </location>
</feature>
<evidence type="ECO:0000256" key="1">
    <source>
        <dbReference type="SAM" id="MobiDB-lite"/>
    </source>
</evidence>
<name>A0AA40AU93_9PEZI</name>
<feature type="compositionally biased region" description="Basic and acidic residues" evidence="1">
    <location>
        <begin position="192"/>
        <end position="204"/>
    </location>
</feature>
<feature type="compositionally biased region" description="Polar residues" evidence="1">
    <location>
        <begin position="92"/>
        <end position="116"/>
    </location>
</feature>
<feature type="compositionally biased region" description="Polar residues" evidence="1">
    <location>
        <begin position="47"/>
        <end position="61"/>
    </location>
</feature>
<proteinExistence type="predicted"/>
<organism evidence="2 3">
    <name type="scientific">Lasiosphaeria miniovina</name>
    <dbReference type="NCBI Taxonomy" id="1954250"/>
    <lineage>
        <taxon>Eukaryota</taxon>
        <taxon>Fungi</taxon>
        <taxon>Dikarya</taxon>
        <taxon>Ascomycota</taxon>
        <taxon>Pezizomycotina</taxon>
        <taxon>Sordariomycetes</taxon>
        <taxon>Sordariomycetidae</taxon>
        <taxon>Sordariales</taxon>
        <taxon>Lasiosphaeriaceae</taxon>
        <taxon>Lasiosphaeria</taxon>
    </lineage>
</organism>
<dbReference type="AlphaFoldDB" id="A0AA40AU93"/>
<reference evidence="2" key="1">
    <citation type="submission" date="2023-06" db="EMBL/GenBank/DDBJ databases">
        <title>Genome-scale phylogeny and comparative genomics of the fungal order Sordariales.</title>
        <authorList>
            <consortium name="Lawrence Berkeley National Laboratory"/>
            <person name="Hensen N."/>
            <person name="Bonometti L."/>
            <person name="Westerberg I."/>
            <person name="Brannstrom I.O."/>
            <person name="Guillou S."/>
            <person name="Cros-Aarteil S."/>
            <person name="Calhoun S."/>
            <person name="Haridas S."/>
            <person name="Kuo A."/>
            <person name="Mondo S."/>
            <person name="Pangilinan J."/>
            <person name="Riley R."/>
            <person name="LaButti K."/>
            <person name="Andreopoulos B."/>
            <person name="Lipzen A."/>
            <person name="Chen C."/>
            <person name="Yanf M."/>
            <person name="Daum C."/>
            <person name="Ng V."/>
            <person name="Clum A."/>
            <person name="Steindorff A."/>
            <person name="Ohm R."/>
            <person name="Martin F."/>
            <person name="Silar P."/>
            <person name="Natvig D."/>
            <person name="Lalanne C."/>
            <person name="Gautier V."/>
            <person name="Ament-velasquez S.L."/>
            <person name="Kruys A."/>
            <person name="Hutchinson M.I."/>
            <person name="Powell A.J."/>
            <person name="Barry K."/>
            <person name="Miller A.N."/>
            <person name="Grigoriev I.V."/>
            <person name="Debuchy R."/>
            <person name="Gladieux P."/>
            <person name="Thoren M.H."/>
            <person name="Johannesson H."/>
        </authorList>
    </citation>
    <scope>NUCLEOTIDE SEQUENCE</scope>
    <source>
        <strain evidence="2">SMH2392-1A</strain>
    </source>
</reference>
<gene>
    <name evidence="2" type="ORF">B0T26DRAFT_203610</name>
</gene>
<evidence type="ECO:0000313" key="3">
    <source>
        <dbReference type="Proteomes" id="UP001172101"/>
    </source>
</evidence>
<feature type="region of interest" description="Disordered" evidence="1">
    <location>
        <begin position="348"/>
        <end position="485"/>
    </location>
</feature>
<feature type="compositionally biased region" description="Basic and acidic residues" evidence="1">
    <location>
        <begin position="293"/>
        <end position="302"/>
    </location>
</feature>
<dbReference type="GeneID" id="85317026"/>
<protein>
    <submittedName>
        <fullName evidence="2">Uncharacterized protein</fullName>
    </submittedName>
</protein>
<keyword evidence="3" id="KW-1185">Reference proteome</keyword>
<accession>A0AA40AU93</accession>
<dbReference type="RefSeq" id="XP_060298049.1">
    <property type="nucleotide sequence ID" value="XM_060433756.1"/>
</dbReference>
<sequence length="485" mass="52326">MSSPASLGGGSREPPEPPSPAFPSGLLGGFVDLGLQDVKLRPGRADNGSTGSSNLPKNSESGEVLAEMHPDRAKLLGETKASPQDIIDVQEGETTTINASSGGTEEQDLSFLTGSNRMVFCHGSGPAEAETAAVSGSAFGAGRAPTQRVGGTPHSSNHRSGRQPSDRRGERRAESRANRPQSPGHSRASRGTTEEGEIKNDEKTLQLANRSQEGRLSYHDDEDEMAQSASSAGRGHKSSDDTLESMVRGFSRGSGSRGQSSSPLPLSRRFSSSQQEYAPSQAARPTLSYTPRVEVEQPKREPSPPIEFGVTEKIVDFDAHHPKIRELFKNRKNPWLAKIERPRAWGFFGDECQPEEGEKEAATAPTESATKTEELAISKAKNIVTQDEPANEGRQLTPVLETTEAENSATNFEMDVDTSMSIDSNVPPFNLSKNPSKFKAPAKPTKRSKSDEKDKKATTMTTATGEGLDTPMTDFSQKFWKKNTL</sequence>
<feature type="compositionally biased region" description="Low complexity" evidence="1">
    <location>
        <begin position="458"/>
        <end position="470"/>
    </location>
</feature>
<feature type="compositionally biased region" description="Basic and acidic residues" evidence="1">
    <location>
        <begin position="448"/>
        <end position="457"/>
    </location>
</feature>
<dbReference type="EMBL" id="JAUIRO010000003">
    <property type="protein sequence ID" value="KAK0722125.1"/>
    <property type="molecule type" value="Genomic_DNA"/>
</dbReference>
<feature type="compositionally biased region" description="Basic and acidic residues" evidence="1">
    <location>
        <begin position="66"/>
        <end position="77"/>
    </location>
</feature>
<comment type="caution">
    <text evidence="2">The sequence shown here is derived from an EMBL/GenBank/DDBJ whole genome shotgun (WGS) entry which is preliminary data.</text>
</comment>
<feature type="compositionally biased region" description="Basic and acidic residues" evidence="1">
    <location>
        <begin position="164"/>
        <end position="177"/>
    </location>
</feature>
<evidence type="ECO:0000313" key="2">
    <source>
        <dbReference type="EMBL" id="KAK0722125.1"/>
    </source>
</evidence>
<feature type="compositionally biased region" description="Low complexity" evidence="1">
    <location>
        <begin position="248"/>
        <end position="274"/>
    </location>
</feature>
<dbReference type="Proteomes" id="UP001172101">
    <property type="component" value="Unassembled WGS sequence"/>
</dbReference>